<keyword evidence="2" id="KW-0472">Membrane</keyword>
<feature type="region of interest" description="Disordered" evidence="1">
    <location>
        <begin position="2245"/>
        <end position="2283"/>
    </location>
</feature>
<organism evidence="3 4">
    <name type="scientific">Giardia intestinalis (strain ATCC 50803 / WB clone C6)</name>
    <name type="common">Giardia lamblia</name>
    <dbReference type="NCBI Taxonomy" id="184922"/>
    <lineage>
        <taxon>Eukaryota</taxon>
        <taxon>Metamonada</taxon>
        <taxon>Diplomonadida</taxon>
        <taxon>Hexamitidae</taxon>
        <taxon>Giardiinae</taxon>
        <taxon>Giardia</taxon>
    </lineage>
</organism>
<evidence type="ECO:0000256" key="1">
    <source>
        <dbReference type="SAM" id="MobiDB-lite"/>
    </source>
</evidence>
<evidence type="ECO:0000313" key="4">
    <source>
        <dbReference type="Proteomes" id="UP000001548"/>
    </source>
</evidence>
<dbReference type="EMBL" id="AACB03000004">
    <property type="protein sequence ID" value="KAE8302338.1"/>
    <property type="molecule type" value="Genomic_DNA"/>
</dbReference>
<feature type="compositionally biased region" description="Polar residues" evidence="1">
    <location>
        <begin position="2264"/>
        <end position="2283"/>
    </location>
</feature>
<proteinExistence type="predicted"/>
<feature type="compositionally biased region" description="Low complexity" evidence="1">
    <location>
        <begin position="2246"/>
        <end position="2263"/>
    </location>
</feature>
<comment type="caution">
    <text evidence="3">The sequence shown here is derived from an EMBL/GenBank/DDBJ whole genome shotgun (WGS) entry which is preliminary data.</text>
</comment>
<feature type="compositionally biased region" description="Basic and acidic residues" evidence="1">
    <location>
        <begin position="1006"/>
        <end position="1018"/>
    </location>
</feature>
<evidence type="ECO:0000313" key="3">
    <source>
        <dbReference type="EMBL" id="KAE8302338.1"/>
    </source>
</evidence>
<feature type="compositionally biased region" description="Polar residues" evidence="1">
    <location>
        <begin position="996"/>
        <end position="1005"/>
    </location>
</feature>
<dbReference type="OMA" id="INTAWEA"/>
<dbReference type="VEuPathDB" id="GiardiaDB:GL50803_16966"/>
<feature type="transmembrane region" description="Helical" evidence="2">
    <location>
        <begin position="1883"/>
        <end position="1905"/>
    </location>
</feature>
<dbReference type="RefSeq" id="XP_001708753.1">
    <property type="nucleotide sequence ID" value="XM_001708701.1"/>
</dbReference>
<accession>A8B933</accession>
<gene>
    <name evidence="3" type="ORF">GL50803_0016966</name>
</gene>
<dbReference type="Proteomes" id="UP000001548">
    <property type="component" value="Unassembled WGS sequence"/>
</dbReference>
<reference evidence="3 4" key="1">
    <citation type="journal article" date="2007" name="Science">
        <title>Genomic minimalism in the early diverging intestinal parasite Giardia lamblia.</title>
        <authorList>
            <person name="Morrison H.G."/>
            <person name="McArthur A.G."/>
            <person name="Gillin F.D."/>
            <person name="Aley S.B."/>
            <person name="Adam R.D."/>
            <person name="Olsen G.J."/>
            <person name="Best A.A."/>
            <person name="Cande W.Z."/>
            <person name="Chen F."/>
            <person name="Cipriano M.J."/>
            <person name="Davids B.J."/>
            <person name="Dawson S.C."/>
            <person name="Elmendorf H.G."/>
            <person name="Hehl A.B."/>
            <person name="Holder M.E."/>
            <person name="Huse S.M."/>
            <person name="Kim U.U."/>
            <person name="Lasek-Nesselquist E."/>
            <person name="Manning G."/>
            <person name="Nigam A."/>
            <person name="Nixon J.E."/>
            <person name="Palm D."/>
            <person name="Passamaneck N.E."/>
            <person name="Prabhu A."/>
            <person name="Reich C.I."/>
            <person name="Reiner D.S."/>
            <person name="Samuelson J."/>
            <person name="Svard S.G."/>
            <person name="Sogin M.L."/>
        </authorList>
    </citation>
    <scope>NUCLEOTIDE SEQUENCE [LARGE SCALE GENOMIC DNA]</scope>
    <source>
        <strain evidence="3 4">WB C6</strain>
    </source>
</reference>
<keyword evidence="2" id="KW-1133">Transmembrane helix</keyword>
<evidence type="ECO:0000256" key="2">
    <source>
        <dbReference type="SAM" id="Phobius"/>
    </source>
</evidence>
<dbReference type="HOGENOM" id="CLU_223597_0_0_1"/>
<keyword evidence="2" id="KW-0812">Transmembrane</keyword>
<protein>
    <submittedName>
        <fullName evidence="3">Uncharacterized protein</fullName>
    </submittedName>
</protein>
<keyword evidence="4" id="KW-1185">Reference proteome</keyword>
<feature type="transmembrane region" description="Helical" evidence="2">
    <location>
        <begin position="1848"/>
        <end position="1871"/>
    </location>
</feature>
<dbReference type="GeneID" id="5701669"/>
<feature type="region of interest" description="Disordered" evidence="1">
    <location>
        <begin position="993"/>
        <end position="1022"/>
    </location>
</feature>
<name>A8B933_GIAIC</name>
<dbReference type="KEGG" id="gla:GL50803_0016966"/>
<sequence length="4561" mass="513002">MHPGLFDQANEAIRFAGMSLGLPRYVSGGVGRHNVRKMDLRGVYRQLDKYVLQLVASGPPSTVCRELFENWEDYERMDSVTRHFGITSSTSKKASANDSQAFPEPADYFHSLLFYKLCEFFPETISSFIVSVPSLTLKFVEKCFSAYSHPVVRLRMRYLFRFFIDCEASENPVYTSRHLSVDSDRSPPAQFAQKLQSISGPNQQRLEQFLTKIQELRPLVTTTRNYFRMLFLHLDFNSIKRSSNQKDAAVLLESLYLFPECVLFVFTYFRLLDITPTEALCVSICDTLSRTISILSNKKHHDTLSQIINLILKNLSVFKLYESRLRQHFRCVVCLFTEVYCCSEAFRSSSDGKAFKDSLVKESNDKCINIIYAIRILTSRYLHVDILYDNILQFINSMDTHSTDYGDLFHLSNRNMDWFISLWHNLKFDASNNCIDHCKSLGDYFFNTDCFPQLYFSDADVKKLTEVMSPILLSSAAAKRKSTMYPPFSTPTPTVKELLEKLDKMNQASSNSDTVSMKSEADYYIFAISAKTKEYMSLYRQYPYLNPRYLRSVYFMTLGCLDSAHKHLVMSLTQESLCFIRCFFSLLPRRLSSYLLCKELQISNCVPYVMRDVIYPELLLDEPPGAALSGSSSGAVPATGFGHGDHDSSGTRIPEGTGSTERLFELRHAINKATKRIEKAIASSSSSSSSNLDSGALGDANISGTRIYLLIMIAVSSYYKQERTSPLYFLPPYIDPHLYRLIRVYLLSPQNLNVILFFYTRRCFNLKVLEEIILPGLTGYMMRFRRQITITNGYYNGHQVSSVAHYMLSGSTEYTVQDDSLPSTDTYEGVYYFDEYIKARNKASAPLASRPDDHLCGPRSTNFSYITHSAFIDCIEYIFWFEKHKEGKIRLLSDLVSNDGFAVTDAEQALIQIDQEAPSLPRKICLLIDTALLILMTMRSSYLYLIHQLIKDEQDAFMKMMWPNTNTNEHEHALQIPSHSNAYLFKTDTSRAAMASNGTNPSSKSSNHDASDAPDLSRECPSVRSFSQYNPTEFATGGNAVSPHDPVTTDLEPELSNAYGMDSTSGLHEVQRISVGNVTANNPRDMYTSLIVVDNNDTPCPPLLSPPFPATTPQYTDILVPVLSHQPYLFFDQSIDPLSNVPMFHVVGKRILVTPKRYSDRFLYFAIKLKALLTKLEALITRNLFMLCSNDQILQALGFLEGALCLYLVTIPYQAHYILKFLRQIRIVIYDSLRSLPNNSVMPVDSYMKPGPDQQLSTRKFLPSPQHQTQTSNHYRYQPIFEYFMDDYIRAYRALEEMETVNTSPEHLHTRLLSRDFKGVAHLMRFFRTAQLTLKGAEILRQLVWSVLDKLHARAFVTYFPLQAYGMFLSLHSTMLCMLPTDTSTSVHGFLGIDHFALSCLYCPKGIALDYLNFHELEYHKHVLYMANQLRTLDYHELLSVYFFKTLHSDFSSTSTSIANCPLTTAKIHSPTDAIDVFKQIKSSLMQALSCSRTASGSAFLESLEMACTRLLSSFSKSEDDAGTVIQNTLAASLNPLATLFTHPVDALAHTLDIKPLNPLFATLDMSSLCSTPYDEIMLNYITDHFASALEKPSTRATVLATRPIESVPEQSAASALHSQHTTVPISVFPNASFGEKTVMHHRTLSDHGNIPTASGKLPITRTSNNTSIPGDFGSLPDCSSSILQMYGSLITPELLLLAAWTIQPSLDANFSLTSEEIARRCISEMPPELNNHLEPSTPILCKGEADFITELLVINNRLTPSLQKDEPLNSKTSSANIYQPAPMVTPLFERTKLDLSPLLAHIPFVEASCPLSTRVTQNSLGALRTVSTIISKDQISQGKTQLPLTNFVLYLKTFGSPTIFYCIIAFMVTELMEPYKLIERKLAIPLLLVLERILSLWVAVPLFISQFDELFDELGTEGIQADDPISDSTIRSCVISTICRTYAQQDKHSACDSSFLSPLLDYNVVDPSLSFMPRLTAQLLRAFDAAELQSTPSKTEFFNLMTTREKPFSYLAFKKRAAYTLRFLCRKDFLHIVKTIHERLTAVIEDSIKLISSSPSENRTLIVDIHSIQYVIELMTRLKTTIDNALRAQESVSFLLTKLNTQSLLLQFSNSYLLHHKLSTERRVFHGNLLKQILDQELPQDESKTHLRLLPRRLVASTKPLADLVHRRETIYNAFIEAQKASLYKQCSPDIYVVSNGLLMDLYMAYNVFGFCRYFRDHVDHSFATHQPLHSIYEHRNLIDAAEQDSTTSDSVLNTSSSNSDSQQALESNSRSVSPGTDTPESIIKNTNAAVDLLFEESETLFNYLESTPSLYKASPDAKLTVFLAELNQAIRNIYHYFEKIPESNPLRYPTTTDAILLTSQKGPSHEAGLRPSSLRGEMTMSTHALGSTNYYDIHNQDNLKADQLRSWEALDSMMISMCSAKSDHVAFNLKLSYLIEHVTCFISSLRLIDSIKTILNYILSKLNTVGNLSPFISSNGYYNIGTREESEKCAQYSTLSYFMSHYMPQKTSQDSSPSLFDSPINQTVRGSFKNDTGSVFLGAEVQAPEDGLTRTSQPVDLTLDESTTTVVMSVGNDHDQESCTVSEETNSHEEQAYSMRLESTNAQQQQNLSCQVSRISKLADSMTCTILLLGLASSLGSDTCPAFKNPSVLLECQMGDLRRLVLSTRTPGPSADSQNDRNYSVQSHCDSTQLSTSGLHNDPSALLIAEQSFAKRAEMPSVSSQIQGQKSKLRTHRRVISNFLGVAMTEEGTSTVALEAGAKSAHALETRHSPLSASTQKQASSSKLSKQGDEVRVTCFFDDLAIFQKLFSAHCNMTVYRELEKRAFEPHKFCSSIMNFSRSSQLSYSSICVLWILVVILMQSPSFLYKDIGQYLALLMTRGQNNSLTHQWAKILKSRMLQSSTSFSLGATQTSSLSEGLYSQFFKKFCSNIVHRAAFMAPGLLKIITGSIQSISLQKNLLMLPLREICAKFNSDFFLIKLADVYGETGNFLAMICNRPITPSLCYASIFYRYFSETAPVRAHTTDMNTQVPQVLLEYTEDAGVKPRQNYELSVIFLTELLKLANNMPDLVQSFSSNINKFYIVPIITRLFSLCIKSNHYNTLVRFTERRSEFSKVYSAISSAVAKDVHLNNLGQWKLNDRFTKNLSADFLLIEAHLSFSQGELMKPTMRRLLGITSTDWLPDFSAHRQALCRTAVETLGQLFTSGDTSGLQLSQDSLPVNIISNIPKFTAEVSEVDEDNNFLTAYDAMIEISADIFFRIFKVLSKNYSKSIFKELRRYISIYSPRYLGIRSTLSQSPLIFTTYPVQYSLCYAAKDFFANALSTEYKDSYRETYDSLEYLTDSRATGLGLPINHFPKKKYKQLKVCGRRLPDLWNDKQDSYGVDATCSRWGAFAGSNASLNCDSASSFDTYVHLSRKCHDGETGHSWDNACLGYIVESIVFLFISPAMVLVSPTSPYFIVKRSEGMTFEADAQDKPSHSILLSPELPDITDGSVDLSESGSHWTQISQRPLFPFSSNTVICDCPLSATTMVQNLHELGVSLTRDNLVSPSLGSQTENLATYAPQDHHSMQLASLIYMDPKGLGSSAIADTHSVLSGNPSSNQSIKIQDYQADESDDIETRKMISQLLYVNLHSQLPASVVSDYLLDQDAFMTNALQFVSTANAASLPALYSLLYNGVQQDPQAPAAKDARRHALSFLIQHGLTSTDLLHTKIVEYQRTEFSNKIDKLLEYIIDTRKLDRQNTNKVQRQDLCVEIYKVLGFRYLDSEFINRLILSACVLALDCSLPLNYAGSSPPCVNPQKRNNSISRKPVVPQSGYFAGSESNIPAKGARKSRALADVVFVDDKTSSTMGTVCEGQASSTNTKQQSMDLTCPSSISVNMTHTLPELDLPNPLCFNIYSIKSIEARDSVLTHVISPAIYAQLPLLRYIIDRFVSFISSTLQSKYKLPTSVDGVENDGIATSRLLTNASPRDRFYYTNHFNFLLSTHFNEIKAVDHLLCLLVNSAILVRETSINTAWEALEKSRNVLMQQCIVAFYTYLILEHHAPVSMCTPMGKSHGRLTIVTIGKVIASLLLLDIRTLLYSGFFLLGSCHRLASHFPPTGKQYFNSLIRVVRSLLLWLEQDGKIEMLQGRSSLSLTETESVPKAITSTVVHISRKTVGNKERKRLLSRLLFNIVTHTLAITVSDFSGARRSHSVSWKVYAQTNGHIHPTLMPNKCLQYEKVYTNTFERIQDDAYAIVHELLQSHPSAPKLNAQYISLIQGFSSDPDNSEIQCNVQRIEFPSTSYSASLLSEEVVSRCIRDVYYYDDEYTYIIEMCTCIDAFTALVNPKDRLNLPINTSPESQKVLPLNHPILYLWGPSPSHNEVFLRSVIYSVEILRIIFLRAKCELSFMELFGDFIDVLYNTAFQGVVTALLAVESLSNLPDDFLERKSKLRTQLPTARHLVEVSTQSLLKEGVRSLHTDEAVRILTVLVASGPMYEVPAALILLEVIRALQIQSLSQIDRETLTKRYSSPLTEAIVRHVLSLPEGKTETEMKINALGSISRILAHCFDLPPSAFSHYNLP</sequence>